<feature type="signal peptide" evidence="3">
    <location>
        <begin position="1"/>
        <end position="23"/>
    </location>
</feature>
<gene>
    <name evidence="5" type="ORF">FM101_12710</name>
</gene>
<dbReference type="EMBL" id="FUHW01000042">
    <property type="protein sequence ID" value="SJM70774.1"/>
    <property type="molecule type" value="Genomic_DNA"/>
</dbReference>
<dbReference type="PANTHER" id="PTHR10900">
    <property type="entry name" value="PERIOSTIN-RELATED"/>
    <property type="match status" value="1"/>
</dbReference>
<feature type="compositionally biased region" description="Low complexity" evidence="2">
    <location>
        <begin position="32"/>
        <end position="62"/>
    </location>
</feature>
<dbReference type="RefSeq" id="WP_087000184.1">
    <property type="nucleotide sequence ID" value="NZ_FUHW01000042.1"/>
</dbReference>
<dbReference type="AlphaFoldDB" id="A0A1R4GRN6"/>
<dbReference type="InterPro" id="IPR050904">
    <property type="entry name" value="Adhesion/Biosynth-related"/>
</dbReference>
<protein>
    <submittedName>
        <fullName evidence="5">Cell surface lipoprotein MPT83</fullName>
    </submittedName>
</protein>
<keyword evidence="6" id="KW-1185">Reference proteome</keyword>
<dbReference type="Gene3D" id="2.30.180.10">
    <property type="entry name" value="FAS1 domain"/>
    <property type="match status" value="1"/>
</dbReference>
<dbReference type="PANTHER" id="PTHR10900:SF77">
    <property type="entry name" value="FI19380P1"/>
    <property type="match status" value="1"/>
</dbReference>
<evidence type="ECO:0000256" key="1">
    <source>
        <dbReference type="ARBA" id="ARBA00022729"/>
    </source>
</evidence>
<sequence>MKTMNRKYAALFGLMAVGSLAMSACSGGGSDAGSTESSAPMSESSSSAPMSESSSSASEMDPAANLIGTGCAGYAEKVPDGEGSVAGMAKDPVAVAASNNPLLTTLTKAVSGELNPDVDLVDTLNGDEFTVFAPVDDAFAAIPEKDLNAVVEDSDMLSKVLTYHVVPGQMTPDEIEGSHKTVEGDSVEVTGSGDDMKVNGASVICGGVQTANATVYLIDEVMMPDAAKK</sequence>
<dbReference type="InterPro" id="IPR036378">
    <property type="entry name" value="FAS1_dom_sf"/>
</dbReference>
<dbReference type="Proteomes" id="UP000195913">
    <property type="component" value="Unassembled WGS sequence"/>
</dbReference>
<evidence type="ECO:0000256" key="2">
    <source>
        <dbReference type="SAM" id="MobiDB-lite"/>
    </source>
</evidence>
<keyword evidence="1 3" id="KW-0732">Signal</keyword>
<dbReference type="GO" id="GO:0031012">
    <property type="term" value="C:extracellular matrix"/>
    <property type="evidence" value="ECO:0007669"/>
    <property type="project" value="TreeGrafter"/>
</dbReference>
<evidence type="ECO:0000256" key="3">
    <source>
        <dbReference type="SAM" id="SignalP"/>
    </source>
</evidence>
<feature type="chain" id="PRO_5039207804" evidence="3">
    <location>
        <begin position="24"/>
        <end position="229"/>
    </location>
</feature>
<name>A0A1R4GRN6_9MICC</name>
<organism evidence="5 6">
    <name type="scientific">Arthrobacter rhombi</name>
    <dbReference type="NCBI Taxonomy" id="71253"/>
    <lineage>
        <taxon>Bacteria</taxon>
        <taxon>Bacillati</taxon>
        <taxon>Actinomycetota</taxon>
        <taxon>Actinomycetes</taxon>
        <taxon>Micrococcales</taxon>
        <taxon>Micrococcaceae</taxon>
        <taxon>Arthrobacter</taxon>
    </lineage>
</organism>
<evidence type="ECO:0000313" key="6">
    <source>
        <dbReference type="Proteomes" id="UP000195913"/>
    </source>
</evidence>
<feature type="domain" description="FAS1" evidence="4">
    <location>
        <begin position="90"/>
        <end position="222"/>
    </location>
</feature>
<dbReference type="PROSITE" id="PS50213">
    <property type="entry name" value="FAS1"/>
    <property type="match status" value="1"/>
</dbReference>
<accession>A0A1R4GRN6</accession>
<dbReference type="GO" id="GO:0050839">
    <property type="term" value="F:cell adhesion molecule binding"/>
    <property type="evidence" value="ECO:0007669"/>
    <property type="project" value="TreeGrafter"/>
</dbReference>
<evidence type="ECO:0000259" key="4">
    <source>
        <dbReference type="PROSITE" id="PS50213"/>
    </source>
</evidence>
<dbReference type="InterPro" id="IPR000782">
    <property type="entry name" value="FAS1_domain"/>
</dbReference>
<dbReference type="SMART" id="SM00554">
    <property type="entry name" value="FAS1"/>
    <property type="match status" value="1"/>
</dbReference>
<dbReference type="GO" id="GO:0007155">
    <property type="term" value="P:cell adhesion"/>
    <property type="evidence" value="ECO:0007669"/>
    <property type="project" value="TreeGrafter"/>
</dbReference>
<dbReference type="GO" id="GO:0030198">
    <property type="term" value="P:extracellular matrix organization"/>
    <property type="evidence" value="ECO:0007669"/>
    <property type="project" value="TreeGrafter"/>
</dbReference>
<keyword evidence="5" id="KW-0449">Lipoprotein</keyword>
<dbReference type="PROSITE" id="PS51257">
    <property type="entry name" value="PROKAR_LIPOPROTEIN"/>
    <property type="match status" value="1"/>
</dbReference>
<dbReference type="Pfam" id="PF02469">
    <property type="entry name" value="Fasciclin"/>
    <property type="match status" value="1"/>
</dbReference>
<dbReference type="SUPFAM" id="SSF82153">
    <property type="entry name" value="FAS1 domain"/>
    <property type="match status" value="1"/>
</dbReference>
<reference evidence="5 6" key="1">
    <citation type="submission" date="2017-02" db="EMBL/GenBank/DDBJ databases">
        <authorList>
            <person name="Peterson S.W."/>
        </authorList>
    </citation>
    <scope>NUCLEOTIDE SEQUENCE [LARGE SCALE GENOMIC DNA]</scope>
    <source>
        <strain evidence="5 6">B Ar 00.02</strain>
    </source>
</reference>
<evidence type="ECO:0000313" key="5">
    <source>
        <dbReference type="EMBL" id="SJM70774.1"/>
    </source>
</evidence>
<dbReference type="FunFam" id="2.30.180.10:FF:000019">
    <property type="entry name" value="Cell surface lipoprotein"/>
    <property type="match status" value="1"/>
</dbReference>
<proteinExistence type="predicted"/>
<dbReference type="GO" id="GO:0005615">
    <property type="term" value="C:extracellular space"/>
    <property type="evidence" value="ECO:0007669"/>
    <property type="project" value="TreeGrafter"/>
</dbReference>
<feature type="region of interest" description="Disordered" evidence="2">
    <location>
        <begin position="26"/>
        <end position="62"/>
    </location>
</feature>